<comment type="caution">
    <text evidence="2">The sequence shown here is derived from an EMBL/GenBank/DDBJ whole genome shotgun (WGS) entry which is preliminary data.</text>
</comment>
<dbReference type="Proteomes" id="UP000031465">
    <property type="component" value="Unassembled WGS sequence"/>
</dbReference>
<reference evidence="2 3" key="1">
    <citation type="journal article" date="2014" name="Mol. Biol. Evol.">
        <title>Massive expansion of Ubiquitination-related gene families within the Chlamydiae.</title>
        <authorList>
            <person name="Domman D."/>
            <person name="Collingro A."/>
            <person name="Lagkouvardos I."/>
            <person name="Gehre L."/>
            <person name="Weinmaier T."/>
            <person name="Rattei T."/>
            <person name="Subtil A."/>
            <person name="Horn M."/>
        </authorList>
    </citation>
    <scope>NUCLEOTIDE SEQUENCE [LARGE SCALE GENOMIC DNA]</scope>
    <source>
        <strain evidence="2 3">EI2</strain>
    </source>
</reference>
<keyword evidence="1" id="KW-0472">Membrane</keyword>
<accession>A0A0C1H9I3</accession>
<evidence type="ECO:0000256" key="1">
    <source>
        <dbReference type="SAM" id="Phobius"/>
    </source>
</evidence>
<feature type="transmembrane region" description="Helical" evidence="1">
    <location>
        <begin position="6"/>
        <end position="28"/>
    </location>
</feature>
<organism evidence="2 3">
    <name type="scientific">Candidatus Protochlamydia amoebophila</name>
    <dbReference type="NCBI Taxonomy" id="362787"/>
    <lineage>
        <taxon>Bacteria</taxon>
        <taxon>Pseudomonadati</taxon>
        <taxon>Chlamydiota</taxon>
        <taxon>Chlamydiia</taxon>
        <taxon>Parachlamydiales</taxon>
        <taxon>Parachlamydiaceae</taxon>
        <taxon>Candidatus Protochlamydia</taxon>
    </lineage>
</organism>
<dbReference type="AlphaFoldDB" id="A0A0C1H9I3"/>
<keyword evidence="1" id="KW-0812">Transmembrane</keyword>
<name>A0A0C1H9I3_9BACT</name>
<sequence length="89" mass="9749">MSNLFVTLVIAFVVIVIAIACLAIGWLITGKTKIERGACGRDPHQKREDTCGSVLSCDLCSNSLEQNILETKENLQETSDELNNPLSKQ</sequence>
<gene>
    <name evidence="2" type="ORF">DB44_DJ00230</name>
</gene>
<protein>
    <submittedName>
        <fullName evidence="2">Uncharacterized protein</fullName>
    </submittedName>
</protein>
<dbReference type="RefSeq" id="WP_011175609.1">
    <property type="nucleotide sequence ID" value="NZ_JSAN01000082.1"/>
</dbReference>
<dbReference type="OMA" id="KIERGAC"/>
<evidence type="ECO:0000313" key="2">
    <source>
        <dbReference type="EMBL" id="KIC71528.1"/>
    </source>
</evidence>
<evidence type="ECO:0000313" key="3">
    <source>
        <dbReference type="Proteomes" id="UP000031465"/>
    </source>
</evidence>
<dbReference type="EMBL" id="JSAN01000082">
    <property type="protein sequence ID" value="KIC71528.1"/>
    <property type="molecule type" value="Genomic_DNA"/>
</dbReference>
<dbReference type="PATRIC" id="fig|362787.3.peg.1340"/>
<proteinExistence type="predicted"/>
<keyword evidence="1" id="KW-1133">Transmembrane helix</keyword>